<dbReference type="eggNOG" id="ENOG502RZ4T">
    <property type="taxonomic scope" value="Eukaryota"/>
</dbReference>
<dbReference type="Proteomes" id="UP000198341">
    <property type="component" value="Chromosome 3"/>
</dbReference>
<organism evidence="3 4">
    <name type="scientific">Bathycoccus prasinos</name>
    <dbReference type="NCBI Taxonomy" id="41875"/>
    <lineage>
        <taxon>Eukaryota</taxon>
        <taxon>Viridiplantae</taxon>
        <taxon>Chlorophyta</taxon>
        <taxon>Mamiellophyceae</taxon>
        <taxon>Mamiellales</taxon>
        <taxon>Bathycoccaceae</taxon>
        <taxon>Bathycoccus</taxon>
    </lineage>
</organism>
<feature type="compositionally biased region" description="Basic residues" evidence="1">
    <location>
        <begin position="174"/>
        <end position="187"/>
    </location>
</feature>
<sequence length="187" mass="22184">MNLTEILEQHNALLDLGREHLEKLSSSFREAFDKSAFENAKQNWIGFYHAIDWKTDRWISAVLVFHLVSLMCVVKWRHWEQFQVRMFVILGACSFGAERMNGFLSKRWEMFSTQNYFDERGAFVSVIWNAPLMVNLVIILVNFLRLTVKEMVKMKKAQMKRRFRESQKESGVGAKKKKTKRETKKKQ</sequence>
<name>K8ECC3_9CHLO</name>
<dbReference type="OrthoDB" id="497365at2759"/>
<accession>K8ECC3</accession>
<feature type="region of interest" description="Disordered" evidence="1">
    <location>
        <begin position="159"/>
        <end position="187"/>
    </location>
</feature>
<evidence type="ECO:0000256" key="2">
    <source>
        <dbReference type="SAM" id="Phobius"/>
    </source>
</evidence>
<evidence type="ECO:0000313" key="3">
    <source>
        <dbReference type="EMBL" id="CCO15574.1"/>
    </source>
</evidence>
<protein>
    <submittedName>
        <fullName evidence="3">Uncharacterized protein</fullName>
    </submittedName>
</protein>
<reference evidence="3 4" key="1">
    <citation type="submission" date="2011-10" db="EMBL/GenBank/DDBJ databases">
        <authorList>
            <person name="Genoscope - CEA"/>
        </authorList>
    </citation>
    <scope>NUCLEOTIDE SEQUENCE [LARGE SCALE GENOMIC DNA]</scope>
    <source>
        <strain evidence="3 4">RCC 1105</strain>
    </source>
</reference>
<evidence type="ECO:0000313" key="4">
    <source>
        <dbReference type="Proteomes" id="UP000198341"/>
    </source>
</evidence>
<dbReference type="AlphaFoldDB" id="K8ECC3"/>
<keyword evidence="2" id="KW-0472">Membrane</keyword>
<dbReference type="GeneID" id="19016829"/>
<dbReference type="EMBL" id="FO082276">
    <property type="protein sequence ID" value="CCO15574.1"/>
    <property type="molecule type" value="Genomic_DNA"/>
</dbReference>
<feature type="transmembrane region" description="Helical" evidence="2">
    <location>
        <begin position="86"/>
        <end position="104"/>
    </location>
</feature>
<keyword evidence="2" id="KW-0812">Transmembrane</keyword>
<dbReference type="Pfam" id="PF14770">
    <property type="entry name" value="TMEM18"/>
    <property type="match status" value="1"/>
</dbReference>
<evidence type="ECO:0000256" key="1">
    <source>
        <dbReference type="SAM" id="MobiDB-lite"/>
    </source>
</evidence>
<feature type="transmembrane region" description="Helical" evidence="2">
    <location>
        <begin position="124"/>
        <end position="146"/>
    </location>
</feature>
<dbReference type="RefSeq" id="XP_007514137.1">
    <property type="nucleotide sequence ID" value="XM_007514075.1"/>
</dbReference>
<dbReference type="KEGG" id="bpg:Bathy03g02920"/>
<proteinExistence type="predicted"/>
<feature type="transmembrane region" description="Helical" evidence="2">
    <location>
        <begin position="58"/>
        <end position="74"/>
    </location>
</feature>
<keyword evidence="2" id="KW-1133">Transmembrane helix</keyword>
<gene>
    <name evidence="3" type="ORF">Bathy03g02920</name>
</gene>
<dbReference type="InterPro" id="IPR026721">
    <property type="entry name" value="TMEM18"/>
</dbReference>
<keyword evidence="4" id="KW-1185">Reference proteome</keyword>